<dbReference type="Proteomes" id="UP001642464">
    <property type="component" value="Unassembled WGS sequence"/>
</dbReference>
<organism evidence="1 2">
    <name type="scientific">Durusdinium trenchii</name>
    <dbReference type="NCBI Taxonomy" id="1381693"/>
    <lineage>
        <taxon>Eukaryota</taxon>
        <taxon>Sar</taxon>
        <taxon>Alveolata</taxon>
        <taxon>Dinophyceae</taxon>
        <taxon>Suessiales</taxon>
        <taxon>Symbiodiniaceae</taxon>
        <taxon>Durusdinium</taxon>
    </lineage>
</organism>
<reference evidence="1 2" key="1">
    <citation type="submission" date="2024-02" db="EMBL/GenBank/DDBJ databases">
        <authorList>
            <person name="Chen Y."/>
            <person name="Shah S."/>
            <person name="Dougan E. K."/>
            <person name="Thang M."/>
            <person name="Chan C."/>
        </authorList>
    </citation>
    <scope>NUCLEOTIDE SEQUENCE [LARGE SCALE GENOMIC DNA]</scope>
</reference>
<evidence type="ECO:0000313" key="1">
    <source>
        <dbReference type="EMBL" id="CAK9102750.1"/>
    </source>
</evidence>
<sequence length="175" mass="20176">AELLLTRDLGSECINIGVVFMKSHPANAKFLQDLIIWLWHHPYEFCQKAFAGLMGLEDLQWNSLYGNTVLSMAKPLDGQETRTGSSSITTWTAPVRGYVNLFDLFYANDKLNLSDPVTPLYLQDEQVKSQLDFSRHPAPIKLQPCSHIEESAYPSWKQRQRAQLRERRELWPVQL</sequence>
<keyword evidence="2" id="KW-1185">Reference proteome</keyword>
<name>A0ABP0RQ15_9DINO</name>
<evidence type="ECO:0000313" key="2">
    <source>
        <dbReference type="Proteomes" id="UP001642464"/>
    </source>
</evidence>
<protein>
    <submittedName>
        <fullName evidence="1">Uncharacterized protein</fullName>
    </submittedName>
</protein>
<dbReference type="EMBL" id="CAXAMM010042056">
    <property type="protein sequence ID" value="CAK9102750.1"/>
    <property type="molecule type" value="Genomic_DNA"/>
</dbReference>
<feature type="non-terminal residue" evidence="1">
    <location>
        <position position="1"/>
    </location>
</feature>
<accession>A0ABP0RQ15</accession>
<comment type="caution">
    <text evidence="1">The sequence shown here is derived from an EMBL/GenBank/DDBJ whole genome shotgun (WGS) entry which is preliminary data.</text>
</comment>
<gene>
    <name evidence="1" type="ORF">SCF082_LOCUS48025</name>
</gene>
<proteinExistence type="predicted"/>